<evidence type="ECO:0000256" key="1">
    <source>
        <dbReference type="ARBA" id="ARBA00008798"/>
    </source>
</evidence>
<organism evidence="12 13">
    <name type="scientific">Geomonas terrae</name>
    <dbReference type="NCBI Taxonomy" id="2562681"/>
    <lineage>
        <taxon>Bacteria</taxon>
        <taxon>Pseudomonadati</taxon>
        <taxon>Thermodesulfobacteriota</taxon>
        <taxon>Desulfuromonadia</taxon>
        <taxon>Geobacterales</taxon>
        <taxon>Geobacteraceae</taxon>
        <taxon>Geomonas</taxon>
    </lineage>
</organism>
<name>A0A4S1C9T2_9BACT</name>
<keyword evidence="2" id="KW-0240">DNA-directed RNA polymerase</keyword>
<feature type="domain" description="RNA polymerase sigma factor 54 DNA-binding" evidence="10">
    <location>
        <begin position="355"/>
        <end position="513"/>
    </location>
</feature>
<evidence type="ECO:0000256" key="7">
    <source>
        <dbReference type="ARBA" id="ARBA00023125"/>
    </source>
</evidence>
<dbReference type="Gene3D" id="1.10.10.1330">
    <property type="entry name" value="RNA polymerase sigma-54 factor, core-binding domain"/>
    <property type="match status" value="1"/>
</dbReference>
<keyword evidence="6" id="KW-0731">Sigma factor</keyword>
<dbReference type="InterPro" id="IPR038709">
    <property type="entry name" value="RpoN_core-bd_sf"/>
</dbReference>
<dbReference type="GO" id="GO:0016987">
    <property type="term" value="F:sigma factor activity"/>
    <property type="evidence" value="ECO:0007669"/>
    <property type="project" value="UniProtKB-KW"/>
</dbReference>
<evidence type="ECO:0000313" key="13">
    <source>
        <dbReference type="Proteomes" id="UP000306416"/>
    </source>
</evidence>
<dbReference type="PIRSF" id="PIRSF000774">
    <property type="entry name" value="RpoN"/>
    <property type="match status" value="1"/>
</dbReference>
<reference evidence="12 13" key="1">
    <citation type="submission" date="2019-04" db="EMBL/GenBank/DDBJ databases">
        <title>Geobacter oryzae sp. nov., ferric-reducing bacteria isolated from paddy soil.</title>
        <authorList>
            <person name="Xu Z."/>
            <person name="Masuda Y."/>
            <person name="Itoh H."/>
            <person name="Senoo K."/>
        </authorList>
    </citation>
    <scope>NUCLEOTIDE SEQUENCE [LARGE SCALE GENOMIC DNA]</scope>
    <source>
        <strain evidence="12 13">Red111</strain>
    </source>
</reference>
<dbReference type="PANTHER" id="PTHR32248:SF4">
    <property type="entry name" value="RNA POLYMERASE SIGMA-54 FACTOR"/>
    <property type="match status" value="1"/>
</dbReference>
<dbReference type="Pfam" id="PF04963">
    <property type="entry name" value="Sigma54_CBD"/>
    <property type="match status" value="1"/>
</dbReference>
<evidence type="ECO:0000259" key="10">
    <source>
        <dbReference type="Pfam" id="PF04552"/>
    </source>
</evidence>
<sequence length="515" mass="58443">MAIEMRQQMKMSQQLVMTPQLQQAIKLLQLSRLELQDVVRQELEENPILDEVIEQEEVREPEQLEMREKEAEPEAAASDFQEVRAGEETREADWDSYIDGYNYSSGEQYYDDEDRPSFENLLTKKSTLFDHLIWQLSLTRLTDREMAIGAEIIGNIDEDGYLRAGLDDVAQACVQATPFREEALEWGGVAGNAPEEQVNDALDGYAGSVLVPLVDAVLKRVQEFDPVGVGARDLRECLLLQVASLGMGGSLVEALLRDHLKDLESHKYKQAAKVLGVDVNDILAATRIIAELDPKPGRVFGSDDVQYISADIFVHKVGDEYVVMLNDEGMPNLRINPLYAPDAKSSRPVDKVAEDYIGEKMRSAIWLIKSIQQRQRTIFKVAKSIVKFQRDFLDRGIEHLRPLVLRDIAEDIGMHESTISRVTTNKYMQTPQGLFELKYFFNSGISTGEGDFIASESVKSKIKELVDNEDPKRPYSDQRLAELLSDHNIVIARRTVTKYREMLRIGSSSERKKHF</sequence>
<dbReference type="Gene3D" id="1.10.10.60">
    <property type="entry name" value="Homeodomain-like"/>
    <property type="match status" value="1"/>
</dbReference>
<dbReference type="InterPro" id="IPR000394">
    <property type="entry name" value="RNA_pol_sigma_54"/>
</dbReference>
<dbReference type="AlphaFoldDB" id="A0A4S1C9T2"/>
<dbReference type="Pfam" id="PF00309">
    <property type="entry name" value="Sigma54_AID"/>
    <property type="match status" value="1"/>
</dbReference>
<feature type="domain" description="RNA polymerase sigma factor 54 core-binding" evidence="11">
    <location>
        <begin position="118"/>
        <end position="339"/>
    </location>
</feature>
<dbReference type="PANTHER" id="PTHR32248">
    <property type="entry name" value="RNA POLYMERASE SIGMA-54 FACTOR"/>
    <property type="match status" value="1"/>
</dbReference>
<evidence type="ECO:0000313" key="12">
    <source>
        <dbReference type="EMBL" id="TGU70041.1"/>
    </source>
</evidence>
<dbReference type="PROSITE" id="PS00717">
    <property type="entry name" value="SIGMA54_1"/>
    <property type="match status" value="1"/>
</dbReference>
<evidence type="ECO:0000256" key="3">
    <source>
        <dbReference type="ARBA" id="ARBA00022679"/>
    </source>
</evidence>
<keyword evidence="4" id="KW-0548">Nucleotidyltransferase</keyword>
<dbReference type="Proteomes" id="UP000306416">
    <property type="component" value="Unassembled WGS sequence"/>
</dbReference>
<dbReference type="PROSITE" id="PS00718">
    <property type="entry name" value="SIGMA54_2"/>
    <property type="match status" value="1"/>
</dbReference>
<dbReference type="GO" id="GO:0000428">
    <property type="term" value="C:DNA-directed RNA polymerase complex"/>
    <property type="evidence" value="ECO:0007669"/>
    <property type="project" value="UniProtKB-KW"/>
</dbReference>
<keyword evidence="5" id="KW-0805">Transcription regulation</keyword>
<dbReference type="Pfam" id="PF04552">
    <property type="entry name" value="Sigma54_DBD"/>
    <property type="match status" value="1"/>
</dbReference>
<dbReference type="NCBIfam" id="TIGR02395">
    <property type="entry name" value="rpoN_sigma"/>
    <property type="match status" value="1"/>
</dbReference>
<gene>
    <name evidence="12" type="primary">rpoN</name>
    <name evidence="12" type="ORF">E4633_19755</name>
</gene>
<comment type="caution">
    <text evidence="12">The sequence shown here is derived from an EMBL/GenBank/DDBJ whole genome shotgun (WGS) entry which is preliminary data.</text>
</comment>
<dbReference type="PROSITE" id="PS50044">
    <property type="entry name" value="SIGMA54_3"/>
    <property type="match status" value="1"/>
</dbReference>
<evidence type="ECO:0000256" key="8">
    <source>
        <dbReference type="ARBA" id="ARBA00023163"/>
    </source>
</evidence>
<feature type="region of interest" description="Disordered" evidence="9">
    <location>
        <begin position="54"/>
        <end position="91"/>
    </location>
</feature>
<dbReference type="EMBL" id="SRSC01000006">
    <property type="protein sequence ID" value="TGU70041.1"/>
    <property type="molecule type" value="Genomic_DNA"/>
</dbReference>
<accession>A0A4S1C9T2</accession>
<keyword evidence="8" id="KW-0804">Transcription</keyword>
<keyword evidence="7" id="KW-0238">DNA-binding</keyword>
<proteinExistence type="inferred from homology"/>
<dbReference type="GO" id="GO:0006352">
    <property type="term" value="P:DNA-templated transcription initiation"/>
    <property type="evidence" value="ECO:0007669"/>
    <property type="project" value="InterPro"/>
</dbReference>
<dbReference type="GO" id="GO:0003677">
    <property type="term" value="F:DNA binding"/>
    <property type="evidence" value="ECO:0007669"/>
    <property type="project" value="UniProtKB-KW"/>
</dbReference>
<evidence type="ECO:0000256" key="2">
    <source>
        <dbReference type="ARBA" id="ARBA00022478"/>
    </source>
</evidence>
<dbReference type="RefSeq" id="WP_135872972.1">
    <property type="nucleotide sequence ID" value="NZ_SRSC01000006.1"/>
</dbReference>
<dbReference type="GO" id="GO:0016779">
    <property type="term" value="F:nucleotidyltransferase activity"/>
    <property type="evidence" value="ECO:0007669"/>
    <property type="project" value="UniProtKB-KW"/>
</dbReference>
<evidence type="ECO:0000256" key="4">
    <source>
        <dbReference type="ARBA" id="ARBA00022695"/>
    </source>
</evidence>
<keyword evidence="13" id="KW-1185">Reference proteome</keyword>
<evidence type="ECO:0000256" key="9">
    <source>
        <dbReference type="SAM" id="MobiDB-lite"/>
    </source>
</evidence>
<protein>
    <submittedName>
        <fullName evidence="12">RNA polymerase factor sigma-54</fullName>
    </submittedName>
</protein>
<dbReference type="GO" id="GO:0001216">
    <property type="term" value="F:DNA-binding transcription activator activity"/>
    <property type="evidence" value="ECO:0007669"/>
    <property type="project" value="InterPro"/>
</dbReference>
<keyword evidence="3" id="KW-0808">Transferase</keyword>
<comment type="similarity">
    <text evidence="1">Belongs to the sigma-54 factor family.</text>
</comment>
<evidence type="ECO:0000259" key="11">
    <source>
        <dbReference type="Pfam" id="PF04963"/>
    </source>
</evidence>
<dbReference type="PRINTS" id="PR00045">
    <property type="entry name" value="SIGMA54FCT"/>
</dbReference>
<feature type="compositionally biased region" description="Basic and acidic residues" evidence="9">
    <location>
        <begin position="81"/>
        <end position="91"/>
    </location>
</feature>
<evidence type="ECO:0000256" key="6">
    <source>
        <dbReference type="ARBA" id="ARBA00023082"/>
    </source>
</evidence>
<dbReference type="InterPro" id="IPR007046">
    <property type="entry name" value="RNA_pol_sigma_54_core-bd"/>
</dbReference>
<evidence type="ECO:0000256" key="5">
    <source>
        <dbReference type="ARBA" id="ARBA00023015"/>
    </source>
</evidence>
<feature type="compositionally biased region" description="Basic and acidic residues" evidence="9">
    <location>
        <begin position="56"/>
        <end position="72"/>
    </location>
</feature>
<dbReference type="InterPro" id="IPR007634">
    <property type="entry name" value="RNA_pol_sigma_54_DNA-bd"/>
</dbReference>